<reference evidence="6" key="1">
    <citation type="submission" date="2025-08" db="UniProtKB">
        <authorList>
            <consortium name="Ensembl"/>
        </authorList>
    </citation>
    <scope>IDENTIFICATION</scope>
</reference>
<name>A0A7M4E2B4_CROPO</name>
<organism evidence="6 7">
    <name type="scientific">Crocodylus porosus</name>
    <name type="common">Saltwater crocodile</name>
    <name type="synonym">Estuarine crocodile</name>
    <dbReference type="NCBI Taxonomy" id="8502"/>
    <lineage>
        <taxon>Eukaryota</taxon>
        <taxon>Metazoa</taxon>
        <taxon>Chordata</taxon>
        <taxon>Craniata</taxon>
        <taxon>Vertebrata</taxon>
        <taxon>Euteleostomi</taxon>
        <taxon>Archelosauria</taxon>
        <taxon>Archosauria</taxon>
        <taxon>Crocodylia</taxon>
        <taxon>Longirostres</taxon>
        <taxon>Crocodylidae</taxon>
        <taxon>Crocodylus</taxon>
    </lineage>
</organism>
<dbReference type="Pfam" id="PF26183">
    <property type="entry name" value="Ig_NUP210_14th"/>
    <property type="match status" value="1"/>
</dbReference>
<dbReference type="Pfam" id="PF02368">
    <property type="entry name" value="Big_2"/>
    <property type="match status" value="1"/>
</dbReference>
<keyword evidence="1" id="KW-0472">Membrane</keyword>
<dbReference type="PANTHER" id="PTHR23019:SF1">
    <property type="entry name" value="NUCLEAR PORE MEMBRANE GLYCOPROTEIN 210-LIKE"/>
    <property type="match status" value="1"/>
</dbReference>
<accession>A0A7M4E2B4</accession>
<dbReference type="Pfam" id="PF22959">
    <property type="entry name" value="Ig_NUP210_15th"/>
    <property type="match status" value="1"/>
</dbReference>
<feature type="domain" description="BIG2" evidence="2">
    <location>
        <begin position="3"/>
        <end position="50"/>
    </location>
</feature>
<dbReference type="Pfam" id="PF25354">
    <property type="entry name" value="Ig_NUP210_16th"/>
    <property type="match status" value="1"/>
</dbReference>
<evidence type="ECO:0000259" key="4">
    <source>
        <dbReference type="Pfam" id="PF25354"/>
    </source>
</evidence>
<feature type="domain" description="NUP210 Ig-like" evidence="4">
    <location>
        <begin position="379"/>
        <end position="450"/>
    </location>
</feature>
<sequence length="627" mass="68204">MSEGGPQPQSIIHFSINNKTVAVVNRLGQVTAKTVGTAIIQGTIQAVSEDTGRVIVFSQDQIELEVVQLRAVRIHAPATRLITATEMPVYVMGMTSMQTPFSFGSANAGLMFQWSMSKRDVLDLLPQHSEVSLQLLPENNFAMVIYTKVAGRTGIKVTVQCLNVSAGQFEGNLAELSDEIQILVFDKLLLFSPECPTEQILMSMNSQLKLFTNREGAAFVSSQILKCNPNSSVIEDHGQGLLRAGAITGTAVLEVTCMELFGVNQTVITGVQVAPVSYMKISTSPKLYTTGSMPLVAFPIGMALTLTIQFYNNIGEKFHAQNTQLYLALNRDDLLLIRPGSKNYTYIAQAVNRGVTLLGIWDAKHPGMADYIPVPVEYAIEPDISKSTAVGDVICFSTPLVNQEGEPGMWHISPSGILEMDSVSGAAFVKSRGTATVFHDIPGIGKTYREVVVNSSSRLSPQLGPKGYLTNTLNYSVFHFSFLGPCSPVQMYAISNLLLPESHLMCQVEFSNPMFDIPASKVFSIQSKFSIERGSEAGIVQQLISSYQILLFTLFAVLASTAVIFLTYNAFLTRVQTVPIVYIPTSAASQTGKLDSLFNYLEVPKSPIALAHDLVLCWGSPCDLGSY</sequence>
<evidence type="ECO:0000259" key="3">
    <source>
        <dbReference type="Pfam" id="PF22959"/>
    </source>
</evidence>
<dbReference type="Proteomes" id="UP000594220">
    <property type="component" value="Unplaced"/>
</dbReference>
<evidence type="ECO:0000256" key="1">
    <source>
        <dbReference type="SAM" id="Phobius"/>
    </source>
</evidence>
<keyword evidence="1" id="KW-0812">Transmembrane</keyword>
<keyword evidence="1" id="KW-1133">Transmembrane helix</keyword>
<dbReference type="Pfam" id="PF26181">
    <property type="entry name" value="Ig_NUP210_13th"/>
    <property type="match status" value="1"/>
</dbReference>
<proteinExistence type="predicted"/>
<dbReference type="Ensembl" id="ENSCPRT00005003908.1">
    <property type="protein sequence ID" value="ENSCPRP00005003335.1"/>
    <property type="gene ID" value="ENSCPRG00005002240.1"/>
</dbReference>
<dbReference type="GeneTree" id="ENSGT00390000009491"/>
<protein>
    <submittedName>
        <fullName evidence="6">Nucleoporin 210 like</fullName>
    </submittedName>
</protein>
<gene>
    <name evidence="6" type="primary">NUP210L</name>
</gene>
<keyword evidence="7" id="KW-1185">Reference proteome</keyword>
<reference evidence="6" key="2">
    <citation type="submission" date="2025-09" db="UniProtKB">
        <authorList>
            <consortium name="Ensembl"/>
        </authorList>
    </citation>
    <scope>IDENTIFICATION</scope>
</reference>
<evidence type="ECO:0000259" key="2">
    <source>
        <dbReference type="Pfam" id="PF02368"/>
    </source>
</evidence>
<feature type="transmembrane region" description="Helical" evidence="1">
    <location>
        <begin position="549"/>
        <end position="571"/>
    </location>
</feature>
<dbReference type="InterPro" id="IPR055094">
    <property type="entry name" value="NUP210_Ig15"/>
</dbReference>
<evidence type="ECO:0000313" key="6">
    <source>
        <dbReference type="Ensembl" id="ENSCPRP00005003335.1"/>
    </source>
</evidence>
<evidence type="ECO:0000259" key="5">
    <source>
        <dbReference type="Pfam" id="PF26181"/>
    </source>
</evidence>
<dbReference type="InterPro" id="IPR057586">
    <property type="entry name" value="Ig_NUP210_16th"/>
</dbReference>
<feature type="domain" description="NUP210 Ig-like" evidence="3">
    <location>
        <begin position="273"/>
        <end position="376"/>
    </location>
</feature>
<dbReference type="AlphaFoldDB" id="A0A7M4E2B4"/>
<dbReference type="GO" id="GO:0005643">
    <property type="term" value="C:nuclear pore"/>
    <property type="evidence" value="ECO:0007669"/>
    <property type="project" value="TreeGrafter"/>
</dbReference>
<evidence type="ECO:0000313" key="7">
    <source>
        <dbReference type="Proteomes" id="UP000594220"/>
    </source>
</evidence>
<dbReference type="InterPro" id="IPR045197">
    <property type="entry name" value="NUP210-like"/>
</dbReference>
<feature type="domain" description="NUP210 Ig-like" evidence="5">
    <location>
        <begin position="68"/>
        <end position="184"/>
    </location>
</feature>
<dbReference type="InterPro" id="IPR003343">
    <property type="entry name" value="Big_2"/>
</dbReference>
<dbReference type="InterPro" id="IPR058779">
    <property type="entry name" value="Ig_NUP210_13th"/>
</dbReference>
<dbReference type="PANTHER" id="PTHR23019">
    <property type="entry name" value="NUCLEAR PORE MEMBRANE GLYCOPROTEIN GP210-RELATED"/>
    <property type="match status" value="1"/>
</dbReference>